<dbReference type="GO" id="GO:0000160">
    <property type="term" value="P:phosphorelay signal transduction system"/>
    <property type="evidence" value="ECO:0007669"/>
    <property type="project" value="UniProtKB-KW"/>
</dbReference>
<sequence>MSTEQIIAEIWGESPPRQATAAVHVYISQLRKLLTVPRGAEHPVVTRAPGYMINLQGEETDLDVFRARLGQGRACQARGDHLAAAGHFESALSLWRGPVLGDLRGGLILDGFALWLEKLRLECTELLADSNLLMGCHRTVVSFLYEALSEHALHETFYHQLMIALYRSNRRAEALEVYQRARRTLQAELGLEPCRALRDIHQAILSSDDRLEAAVPIAL</sequence>
<dbReference type="SUPFAM" id="SSF48452">
    <property type="entry name" value="TPR-like"/>
    <property type="match status" value="1"/>
</dbReference>
<dbReference type="SMART" id="SM01043">
    <property type="entry name" value="BTAD"/>
    <property type="match status" value="1"/>
</dbReference>
<name>G8XEY1_STREN</name>
<protein>
    <submittedName>
        <fullName evidence="8">SARP family pathway specific transcriptional activator</fullName>
    </submittedName>
</protein>
<dbReference type="InterPro" id="IPR051677">
    <property type="entry name" value="AfsR-DnrI-RedD_regulator"/>
</dbReference>
<evidence type="ECO:0000256" key="5">
    <source>
        <dbReference type="ARBA" id="ARBA00023163"/>
    </source>
</evidence>
<keyword evidence="2" id="KW-0902">Two-component regulatory system</keyword>
<dbReference type="Gene3D" id="1.10.10.10">
    <property type="entry name" value="Winged helix-like DNA-binding domain superfamily/Winged helix DNA-binding domain"/>
    <property type="match status" value="1"/>
</dbReference>
<dbReference type="PATRIC" id="fig|1003195.29.peg.6037"/>
<evidence type="ECO:0000256" key="1">
    <source>
        <dbReference type="ARBA" id="ARBA00005820"/>
    </source>
</evidence>
<dbReference type="PANTHER" id="PTHR35807:SF1">
    <property type="entry name" value="TRANSCRIPTIONAL REGULATOR REDD"/>
    <property type="match status" value="1"/>
</dbReference>
<dbReference type="InterPro" id="IPR005158">
    <property type="entry name" value="BTAD"/>
</dbReference>
<dbReference type="InterPro" id="IPR036388">
    <property type="entry name" value="WH-like_DNA-bd_sf"/>
</dbReference>
<proteinExistence type="inferred from homology"/>
<keyword evidence="9" id="KW-1185">Reference proteome</keyword>
<evidence type="ECO:0000256" key="2">
    <source>
        <dbReference type="ARBA" id="ARBA00023012"/>
    </source>
</evidence>
<evidence type="ECO:0000256" key="4">
    <source>
        <dbReference type="ARBA" id="ARBA00023125"/>
    </source>
</evidence>
<keyword evidence="8" id="KW-0614">Plasmid</keyword>
<keyword evidence="4 6" id="KW-0238">DNA-binding</keyword>
<dbReference type="CDD" id="cd15831">
    <property type="entry name" value="BTAD"/>
    <property type="match status" value="1"/>
</dbReference>
<dbReference type="SUPFAM" id="SSF46894">
    <property type="entry name" value="C-terminal effector domain of the bipartite response regulators"/>
    <property type="match status" value="1"/>
</dbReference>
<dbReference type="GO" id="GO:0003677">
    <property type="term" value="F:DNA binding"/>
    <property type="evidence" value="ECO:0007669"/>
    <property type="project" value="UniProtKB-UniRule"/>
</dbReference>
<keyword evidence="5" id="KW-0804">Transcription</keyword>
<comment type="similarity">
    <text evidence="1">Belongs to the AfsR/DnrI/RedD regulatory family.</text>
</comment>
<dbReference type="PROSITE" id="PS51755">
    <property type="entry name" value="OMPR_PHOB"/>
    <property type="match status" value="1"/>
</dbReference>
<organism evidence="8 9">
    <name type="scientific">Streptantibioticus cattleyicolor (strain ATCC 35852 / DSM 46488 / JCM 4925 / NBRC 14057 / NRRL 8057)</name>
    <name type="common">Streptomyces cattleya</name>
    <dbReference type="NCBI Taxonomy" id="1003195"/>
    <lineage>
        <taxon>Bacteria</taxon>
        <taxon>Bacillati</taxon>
        <taxon>Actinomycetota</taxon>
        <taxon>Actinomycetes</taxon>
        <taxon>Kitasatosporales</taxon>
        <taxon>Streptomycetaceae</taxon>
        <taxon>Streptantibioticus</taxon>
    </lineage>
</organism>
<evidence type="ECO:0000256" key="6">
    <source>
        <dbReference type="PROSITE-ProRule" id="PRU01091"/>
    </source>
</evidence>
<dbReference type="KEGG" id="scy:SCATT_p02390"/>
<dbReference type="HOGENOM" id="CLU_004665_0_1_11"/>
<dbReference type="AlphaFoldDB" id="G8XEY1"/>
<keyword evidence="3" id="KW-0805">Transcription regulation</keyword>
<dbReference type="InterPro" id="IPR011990">
    <property type="entry name" value="TPR-like_helical_dom_sf"/>
</dbReference>
<dbReference type="PANTHER" id="PTHR35807">
    <property type="entry name" value="TRANSCRIPTIONAL REGULATOR REDD-RELATED"/>
    <property type="match status" value="1"/>
</dbReference>
<dbReference type="GO" id="GO:0006355">
    <property type="term" value="P:regulation of DNA-templated transcription"/>
    <property type="evidence" value="ECO:0007669"/>
    <property type="project" value="InterPro"/>
</dbReference>
<dbReference type="EMBL" id="CP003229">
    <property type="protein sequence ID" value="AEW98432.1"/>
    <property type="molecule type" value="Genomic_DNA"/>
</dbReference>
<evidence type="ECO:0000313" key="8">
    <source>
        <dbReference type="EMBL" id="AEW98432.1"/>
    </source>
</evidence>
<accession>G8XEY1</accession>
<feature type="domain" description="OmpR/PhoB-type" evidence="7">
    <location>
        <begin position="1"/>
        <end position="55"/>
    </location>
</feature>
<evidence type="ECO:0000313" key="9">
    <source>
        <dbReference type="Proteomes" id="UP000007842"/>
    </source>
</evidence>
<dbReference type="Pfam" id="PF00486">
    <property type="entry name" value="Trans_reg_C"/>
    <property type="match status" value="1"/>
</dbReference>
<geneLocation type="plasmid" evidence="8 9">
    <name>pSCATT</name>
</geneLocation>
<dbReference type="InterPro" id="IPR016032">
    <property type="entry name" value="Sig_transdc_resp-reg_C-effctor"/>
</dbReference>
<evidence type="ECO:0000259" key="7">
    <source>
        <dbReference type="PROSITE" id="PS51755"/>
    </source>
</evidence>
<dbReference type="Proteomes" id="UP000007842">
    <property type="component" value="Plasmid pSCATT"/>
</dbReference>
<reference evidence="9" key="1">
    <citation type="submission" date="2011-12" db="EMBL/GenBank/DDBJ databases">
        <title>Complete genome sequence of Streptomyces cattleya strain DSM 46488.</title>
        <authorList>
            <person name="Ou H.-Y."/>
            <person name="Li P."/>
            <person name="Zhao C."/>
            <person name="O'Hagan D."/>
            <person name="Deng Z."/>
        </authorList>
    </citation>
    <scope>NUCLEOTIDE SEQUENCE [LARGE SCALE GENOMIC DNA]</scope>
    <source>
        <strain evidence="9">ATCC 35852 / DSM 46488 / JCM 4925 / NBRC 14057 / NRRL 8057</strain>
        <plasmid evidence="9">Plasmid pSCATT</plasmid>
    </source>
</reference>
<gene>
    <name evidence="8" type="ordered locus">SCATT_p02390</name>
</gene>
<dbReference type="Gene3D" id="1.25.40.10">
    <property type="entry name" value="Tetratricopeptide repeat domain"/>
    <property type="match status" value="1"/>
</dbReference>
<feature type="DNA-binding region" description="OmpR/PhoB-type" evidence="6">
    <location>
        <begin position="1"/>
        <end position="55"/>
    </location>
</feature>
<dbReference type="Pfam" id="PF03704">
    <property type="entry name" value="BTAD"/>
    <property type="match status" value="1"/>
</dbReference>
<evidence type="ECO:0000256" key="3">
    <source>
        <dbReference type="ARBA" id="ARBA00023015"/>
    </source>
</evidence>
<dbReference type="InterPro" id="IPR001867">
    <property type="entry name" value="OmpR/PhoB-type_DNA-bd"/>
</dbReference>